<comment type="caution">
    <text evidence="2">The sequence shown here is derived from an EMBL/GenBank/DDBJ whole genome shotgun (WGS) entry which is preliminary data.</text>
</comment>
<evidence type="ECO:0000313" key="2">
    <source>
        <dbReference type="EMBL" id="PRX25515.1"/>
    </source>
</evidence>
<evidence type="ECO:0000256" key="1">
    <source>
        <dbReference type="SAM" id="Phobius"/>
    </source>
</evidence>
<name>A0A2T0KPK8_9ACTN</name>
<keyword evidence="3" id="KW-1185">Reference proteome</keyword>
<dbReference type="EMBL" id="PVMZ01000001">
    <property type="protein sequence ID" value="PRX25515.1"/>
    <property type="molecule type" value="Genomic_DNA"/>
</dbReference>
<reference evidence="2 3" key="1">
    <citation type="submission" date="2018-03" db="EMBL/GenBank/DDBJ databases">
        <title>Genomic Encyclopedia of Archaeal and Bacterial Type Strains, Phase II (KMG-II): from individual species to whole genera.</title>
        <authorList>
            <person name="Goeker M."/>
        </authorList>
    </citation>
    <scope>NUCLEOTIDE SEQUENCE [LARGE SCALE GENOMIC DNA]</scope>
    <source>
        <strain evidence="2 3">DSM 43146</strain>
    </source>
</reference>
<feature type="transmembrane region" description="Helical" evidence="1">
    <location>
        <begin position="59"/>
        <end position="79"/>
    </location>
</feature>
<feature type="transmembrane region" description="Helical" evidence="1">
    <location>
        <begin position="185"/>
        <end position="204"/>
    </location>
</feature>
<gene>
    <name evidence="2" type="ORF">CLV67_101232</name>
</gene>
<keyword evidence="1" id="KW-0812">Transmembrane</keyword>
<keyword evidence="1" id="KW-1133">Transmembrane helix</keyword>
<sequence length="308" mass="31991">MILGLYVTQGWAEMDGNGNYWPAQPPGLPPAFYPTPADPLVSPDFAGWWRRSFALVRRIWKPALTLQAILVVPMAALLIPSQLMLAEQQENLQEAAVARPGDIAPLADALTVGFASLGMTFAVLLISTVATSITARMVVRAATGQPVGLKAAAASALRRVHAVIGWQIVGLLLAGLSVLACVLPVIYVAAVIAILPVVATLERGTGVGRCFALFNADLGTSVSRVATILGLNIGASLALGVVSVALEIIVGGTAGNVAGSVLNALYYLPAGVILPPLLVTAYADMRARREPFSTAYLAPAPAPTPQQT</sequence>
<feature type="transmembrane region" description="Helical" evidence="1">
    <location>
        <begin position="160"/>
        <end position="179"/>
    </location>
</feature>
<accession>A0A2T0KPK8</accession>
<feature type="transmembrane region" description="Helical" evidence="1">
    <location>
        <begin position="225"/>
        <end position="252"/>
    </location>
</feature>
<feature type="transmembrane region" description="Helical" evidence="1">
    <location>
        <begin position="114"/>
        <end position="139"/>
    </location>
</feature>
<dbReference type="AlphaFoldDB" id="A0A2T0KPK8"/>
<keyword evidence="1" id="KW-0472">Membrane</keyword>
<dbReference type="Proteomes" id="UP000239415">
    <property type="component" value="Unassembled WGS sequence"/>
</dbReference>
<feature type="transmembrane region" description="Helical" evidence="1">
    <location>
        <begin position="264"/>
        <end position="283"/>
    </location>
</feature>
<evidence type="ECO:0008006" key="4">
    <source>
        <dbReference type="Google" id="ProtNLM"/>
    </source>
</evidence>
<evidence type="ECO:0000313" key="3">
    <source>
        <dbReference type="Proteomes" id="UP000239415"/>
    </source>
</evidence>
<organism evidence="2 3">
    <name type="scientific">Actinoplanes italicus</name>
    <dbReference type="NCBI Taxonomy" id="113567"/>
    <lineage>
        <taxon>Bacteria</taxon>
        <taxon>Bacillati</taxon>
        <taxon>Actinomycetota</taxon>
        <taxon>Actinomycetes</taxon>
        <taxon>Micromonosporales</taxon>
        <taxon>Micromonosporaceae</taxon>
        <taxon>Actinoplanes</taxon>
    </lineage>
</organism>
<protein>
    <recommendedName>
        <fullName evidence="4">Glycerophosphoryl diester phosphodiesterase family protein</fullName>
    </recommendedName>
</protein>
<proteinExistence type="predicted"/>